<gene>
    <name evidence="5" type="ORF">MCOR_8715</name>
</gene>
<dbReference type="Proteomes" id="UP000507470">
    <property type="component" value="Unassembled WGS sequence"/>
</dbReference>
<dbReference type="OrthoDB" id="5920443at2759"/>
<protein>
    <recommendedName>
        <fullName evidence="3">CB1 cannabinoid receptor-interacting protein 1</fullName>
    </recommendedName>
</protein>
<accession>A0A6J8ANN3</accession>
<reference evidence="5 6" key="1">
    <citation type="submission" date="2020-06" db="EMBL/GenBank/DDBJ databases">
        <authorList>
            <person name="Li R."/>
            <person name="Bekaert M."/>
        </authorList>
    </citation>
    <scope>NUCLEOTIDE SEQUENCE [LARGE SCALE GENOMIC DNA]</scope>
    <source>
        <strain evidence="6">wild</strain>
    </source>
</reference>
<evidence type="ECO:0000313" key="6">
    <source>
        <dbReference type="Proteomes" id="UP000507470"/>
    </source>
</evidence>
<name>A0A6J8ANN3_MYTCO</name>
<dbReference type="Pfam" id="PF15043">
    <property type="entry name" value="CNRIP1"/>
    <property type="match status" value="1"/>
</dbReference>
<dbReference type="EMBL" id="CACVKT020001606">
    <property type="protein sequence ID" value="CAC5369563.1"/>
    <property type="molecule type" value="Genomic_DNA"/>
</dbReference>
<comment type="function">
    <text evidence="1">Suppresses cannabinoid receptor CNR1-mediated tonic inhibition of voltage-gated calcium channels.</text>
</comment>
<dbReference type="PANTHER" id="PTHR31952">
    <property type="entry name" value="CB1 CANNABINOID RECEPTOR-INTERACTING PROTEIN 1"/>
    <property type="match status" value="1"/>
</dbReference>
<sequence length="159" mass="18788">MAIFFKVWLSIRRKEDEKPIYQKQDGQRFMQPHTTKLNVNTMYAVKVVIRPPVKLMELVIQGESIELEELTTEDEDCITYSSHFNTSGYDLSRRQKRKDVPLLFLFDGGHTLIATLQCKFYKENEVEHCHWGHTLTWLEYECKVEDGSSHVDVLKEKYV</sequence>
<dbReference type="InterPro" id="IPR029204">
    <property type="entry name" value="CNRIP1"/>
</dbReference>
<proteinExistence type="inferred from homology"/>
<dbReference type="AlphaFoldDB" id="A0A6J8ANN3"/>
<dbReference type="GO" id="GO:0005886">
    <property type="term" value="C:plasma membrane"/>
    <property type="evidence" value="ECO:0007669"/>
    <property type="project" value="TreeGrafter"/>
</dbReference>
<comment type="subunit">
    <text evidence="4">Interacts with the cannabinoid receptor CNR1 (via C-terminus). Does not interact with cannabinoid receptor CNR2.</text>
</comment>
<keyword evidence="6" id="KW-1185">Reference proteome</keyword>
<evidence type="ECO:0000313" key="5">
    <source>
        <dbReference type="EMBL" id="CAC5369563.1"/>
    </source>
</evidence>
<evidence type="ECO:0000256" key="4">
    <source>
        <dbReference type="ARBA" id="ARBA00026030"/>
    </source>
</evidence>
<organism evidence="5 6">
    <name type="scientific">Mytilus coruscus</name>
    <name type="common">Sea mussel</name>
    <dbReference type="NCBI Taxonomy" id="42192"/>
    <lineage>
        <taxon>Eukaryota</taxon>
        <taxon>Metazoa</taxon>
        <taxon>Spiralia</taxon>
        <taxon>Lophotrochozoa</taxon>
        <taxon>Mollusca</taxon>
        <taxon>Bivalvia</taxon>
        <taxon>Autobranchia</taxon>
        <taxon>Pteriomorphia</taxon>
        <taxon>Mytilida</taxon>
        <taxon>Mytiloidea</taxon>
        <taxon>Mytilidae</taxon>
        <taxon>Mytilinae</taxon>
        <taxon>Mytilus</taxon>
    </lineage>
</organism>
<dbReference type="GO" id="GO:0031718">
    <property type="term" value="F:type 1 cannabinoid receptor binding"/>
    <property type="evidence" value="ECO:0007669"/>
    <property type="project" value="TreeGrafter"/>
</dbReference>
<comment type="similarity">
    <text evidence="2">Belongs to the CNRIP family.</text>
</comment>
<evidence type="ECO:0000256" key="2">
    <source>
        <dbReference type="ARBA" id="ARBA00007288"/>
    </source>
</evidence>
<dbReference type="PANTHER" id="PTHR31952:SF1">
    <property type="entry name" value="CB1 CANNABINOID RECEPTOR-INTERACTING PROTEIN 1"/>
    <property type="match status" value="1"/>
</dbReference>
<evidence type="ECO:0000256" key="3">
    <source>
        <dbReference type="ARBA" id="ARBA00015651"/>
    </source>
</evidence>
<evidence type="ECO:0000256" key="1">
    <source>
        <dbReference type="ARBA" id="ARBA00003884"/>
    </source>
</evidence>